<proteinExistence type="predicted"/>
<comment type="caution">
    <text evidence="1">The sequence shown here is derived from an EMBL/GenBank/DDBJ whole genome shotgun (WGS) entry which is preliminary data.</text>
</comment>
<dbReference type="GO" id="GO:0008964">
    <property type="term" value="F:phosphoenolpyruvate carboxylase activity"/>
    <property type="evidence" value="ECO:0007669"/>
    <property type="project" value="InterPro"/>
</dbReference>
<evidence type="ECO:0000313" key="1">
    <source>
        <dbReference type="EMBL" id="KAJ6686295.1"/>
    </source>
</evidence>
<dbReference type="Proteomes" id="UP001151532">
    <property type="component" value="Chromosome 2"/>
</dbReference>
<organism evidence="1 2">
    <name type="scientific">Salix purpurea</name>
    <name type="common">Purple osier willow</name>
    <dbReference type="NCBI Taxonomy" id="77065"/>
    <lineage>
        <taxon>Eukaryota</taxon>
        <taxon>Viridiplantae</taxon>
        <taxon>Streptophyta</taxon>
        <taxon>Embryophyta</taxon>
        <taxon>Tracheophyta</taxon>
        <taxon>Spermatophyta</taxon>
        <taxon>Magnoliopsida</taxon>
        <taxon>eudicotyledons</taxon>
        <taxon>Gunneridae</taxon>
        <taxon>Pentapetalae</taxon>
        <taxon>rosids</taxon>
        <taxon>fabids</taxon>
        <taxon>Malpighiales</taxon>
        <taxon>Salicaceae</taxon>
        <taxon>Saliceae</taxon>
        <taxon>Salix</taxon>
    </lineage>
</organism>
<reference evidence="1" key="1">
    <citation type="submission" date="2022-11" db="EMBL/GenBank/DDBJ databases">
        <authorList>
            <person name="Hyden B.L."/>
            <person name="Feng K."/>
            <person name="Yates T."/>
            <person name="Jawdy S."/>
            <person name="Smart L.B."/>
            <person name="Muchero W."/>
        </authorList>
    </citation>
    <scope>NUCLEOTIDE SEQUENCE</scope>
    <source>
        <tissue evidence="1">Shoot tip</tissue>
    </source>
</reference>
<dbReference type="AlphaFoldDB" id="A0A9Q0SR50"/>
<dbReference type="Gene3D" id="1.20.1440.90">
    <property type="entry name" value="Phosphoenolpyruvate/pyruvate domain"/>
    <property type="match status" value="1"/>
</dbReference>
<dbReference type="Pfam" id="PF00311">
    <property type="entry name" value="PEPcase"/>
    <property type="match status" value="1"/>
</dbReference>
<gene>
    <name evidence="1" type="ORF">OIU79_016137</name>
</gene>
<dbReference type="InterPro" id="IPR021135">
    <property type="entry name" value="PEP_COase"/>
</dbReference>
<protein>
    <submittedName>
        <fullName evidence="1">PHOSPHOENOLPYRUVATE CARBOXYLASE</fullName>
    </submittedName>
</protein>
<accession>A0A9Q0SR50</accession>
<dbReference type="PANTHER" id="PTHR30523:SF33">
    <property type="entry name" value="PHOSPHOENOLPYRUVATE CARBOXYLASE 3"/>
    <property type="match status" value="1"/>
</dbReference>
<dbReference type="GO" id="GO:0015977">
    <property type="term" value="P:carbon fixation"/>
    <property type="evidence" value="ECO:0007669"/>
    <property type="project" value="InterPro"/>
</dbReference>
<evidence type="ECO:0000313" key="2">
    <source>
        <dbReference type="Proteomes" id="UP001151532"/>
    </source>
</evidence>
<dbReference type="PANTHER" id="PTHR30523">
    <property type="entry name" value="PHOSPHOENOLPYRUVATE CARBOXYLASE"/>
    <property type="match status" value="1"/>
</dbReference>
<dbReference type="GO" id="GO:0009507">
    <property type="term" value="C:chloroplast"/>
    <property type="evidence" value="ECO:0007669"/>
    <property type="project" value="TreeGrafter"/>
</dbReference>
<dbReference type="SUPFAM" id="SSF51621">
    <property type="entry name" value="Phosphoenolpyruvate/pyruvate domain"/>
    <property type="match status" value="1"/>
</dbReference>
<dbReference type="GO" id="GO:0048046">
    <property type="term" value="C:apoplast"/>
    <property type="evidence" value="ECO:0007669"/>
    <property type="project" value="TreeGrafter"/>
</dbReference>
<dbReference type="OrthoDB" id="1674608at2759"/>
<dbReference type="GO" id="GO:0006099">
    <property type="term" value="P:tricarboxylic acid cycle"/>
    <property type="evidence" value="ECO:0007669"/>
    <property type="project" value="InterPro"/>
</dbReference>
<dbReference type="EMBL" id="JAPFFK010000019">
    <property type="protein sequence ID" value="KAJ6686295.1"/>
    <property type="molecule type" value="Genomic_DNA"/>
</dbReference>
<name>A0A9Q0SR50_SALPP</name>
<reference evidence="1" key="2">
    <citation type="journal article" date="2023" name="Int. J. Mol. Sci.">
        <title>De Novo Assembly and Annotation of 11 Diverse Shrub Willow (Salix) Genomes Reveals Novel Gene Organization in Sex-Linked Regions.</title>
        <authorList>
            <person name="Hyden B."/>
            <person name="Feng K."/>
            <person name="Yates T.B."/>
            <person name="Jawdy S."/>
            <person name="Cereghino C."/>
            <person name="Smart L.B."/>
            <person name="Muchero W."/>
        </authorList>
    </citation>
    <scope>NUCLEOTIDE SEQUENCE</scope>
    <source>
        <tissue evidence="1">Shoot tip</tissue>
    </source>
</reference>
<dbReference type="GO" id="GO:0005829">
    <property type="term" value="C:cytosol"/>
    <property type="evidence" value="ECO:0007669"/>
    <property type="project" value="TreeGrafter"/>
</dbReference>
<sequence>MRAGMSYFHETIWKGAPKFLRRVDTALKNVGINERVPFTSRIRFIFPYNSPSKDVRKCKVQEYNFLFFMGYENIILETVPPNESCRVILGDVRDKLNNTRERSRQLLANGKSDIPENSIFTNAEQVPSLPITFSSRKFKFSIPVLLQSYKMEIHCYDGSLLDFLRQVSTFGLSLVRLDIRQESDRDTDISGCHHKALRQWILSRMV</sequence>
<dbReference type="InterPro" id="IPR015813">
    <property type="entry name" value="Pyrv/PenolPyrv_kinase-like_dom"/>
</dbReference>
<dbReference type="GO" id="GO:0048366">
    <property type="term" value="P:leaf development"/>
    <property type="evidence" value="ECO:0007669"/>
    <property type="project" value="TreeGrafter"/>
</dbReference>
<keyword evidence="2" id="KW-1185">Reference proteome</keyword>